<dbReference type="Proteomes" id="UP000033115">
    <property type="component" value="Chromosome"/>
</dbReference>
<name>A0A0E3GS55_CLOSL</name>
<keyword evidence="5" id="KW-1185">Reference proteome</keyword>
<evidence type="ECO:0000313" key="4">
    <source>
        <dbReference type="EMBL" id="AKA71481.1"/>
    </source>
</evidence>
<dbReference type="AlphaFoldDB" id="A0A0E3GS55"/>
<organism evidence="4 5">
    <name type="scientific">Clostridium scatologenes</name>
    <dbReference type="NCBI Taxonomy" id="1548"/>
    <lineage>
        <taxon>Bacteria</taxon>
        <taxon>Bacillati</taxon>
        <taxon>Bacillota</taxon>
        <taxon>Clostridia</taxon>
        <taxon>Eubacteriales</taxon>
        <taxon>Clostridiaceae</taxon>
        <taxon>Clostridium</taxon>
    </lineage>
</organism>
<evidence type="ECO:0000256" key="1">
    <source>
        <dbReference type="SAM" id="Phobius"/>
    </source>
</evidence>
<feature type="domain" description="DUF5643" evidence="3">
    <location>
        <begin position="240"/>
        <end position="363"/>
    </location>
</feature>
<sequence length="485" mass="55830">MNRDIFDEKDMLELFNYINTDEGQDDVSVKIDDLRKKKLRKNLLSRVRGYNRIKKFKYKVAAAVIIAVIFISAAVPAIAKNIPALNSIIQAFVDNRSGDHGEYEKYSKIVNKSVTDKGVTLTINEVLCDEGSLMIGYTIKSENNIKGIVKSGKDIKETTFTPFTLMNSMQIDGKHPDGGSWQDGKYLDDHTYINSDNVDIGNKNLPSVFNVDIDVKDIYGVKGNWNFKFSVSKDETLRNTKVFKPNTVTKFQDATINVEKVSFSPINTSIRITGKYNKEEYKNVDKRKEAFKQYIMMGNMLYDQWFVFDDKGDEITKKGSSSNEVQNSSSSDFYYDFKFVSLKRIPKYLTVIPYRNIFRENSNEKATAPVYKNIDGTCPMELSQGKIGKLIIKEIKTEKDKTIVRYTAEGQAPFYQARWLFISDDKGEPIERKDNNFDVKKDKDNPSGYIMEFKPLDKNMKYRIGTNINDDIEIRNDLKFKIELR</sequence>
<evidence type="ECO:0000313" key="5">
    <source>
        <dbReference type="Proteomes" id="UP000033115"/>
    </source>
</evidence>
<keyword evidence="1" id="KW-1133">Transmembrane helix</keyword>
<accession>A0A0E3GS55</accession>
<evidence type="ECO:0000259" key="3">
    <source>
        <dbReference type="Pfam" id="PF18705"/>
    </source>
</evidence>
<dbReference type="RefSeq" id="WP_029163427.1">
    <property type="nucleotide sequence ID" value="NZ_CP009933.1"/>
</dbReference>
<dbReference type="InterPro" id="IPR040680">
    <property type="entry name" value="DUF5643"/>
</dbReference>
<gene>
    <name evidence="4" type="ORF">CSCA_4356</name>
</gene>
<reference evidence="4 5" key="1">
    <citation type="journal article" date="2015" name="J. Biotechnol.">
        <title>Complete genome sequence of a malodorant-producing acetogen, Clostridium scatologenes ATCC 25775(T).</title>
        <authorList>
            <person name="Zhu Z."/>
            <person name="Guo T."/>
            <person name="Zheng H."/>
            <person name="Song T."/>
            <person name="Ouyang P."/>
            <person name="Xie J."/>
        </authorList>
    </citation>
    <scope>NUCLEOTIDE SEQUENCE [LARGE SCALE GENOMIC DNA]</scope>
    <source>
        <strain evidence="4 5">ATCC 25775</strain>
    </source>
</reference>
<keyword evidence="1" id="KW-0472">Membrane</keyword>
<dbReference type="EMBL" id="CP009933">
    <property type="protein sequence ID" value="AKA71481.1"/>
    <property type="molecule type" value="Genomic_DNA"/>
</dbReference>
<dbReference type="KEGG" id="csq:CSCA_4356"/>
<dbReference type="Pfam" id="PF13786">
    <property type="entry name" value="DUF4179"/>
    <property type="match status" value="1"/>
</dbReference>
<evidence type="ECO:0000259" key="2">
    <source>
        <dbReference type="Pfam" id="PF13786"/>
    </source>
</evidence>
<dbReference type="HOGENOM" id="CLU_035974_0_0_9"/>
<dbReference type="Gene3D" id="2.60.40.1630">
    <property type="entry name" value="bacillus anthracis domain"/>
    <property type="match status" value="1"/>
</dbReference>
<keyword evidence="1" id="KW-0812">Transmembrane</keyword>
<proteinExistence type="predicted"/>
<evidence type="ECO:0008006" key="6">
    <source>
        <dbReference type="Google" id="ProtNLM"/>
    </source>
</evidence>
<protein>
    <recommendedName>
        <fullName evidence="6">DUF4179 domain-containing protein</fullName>
    </recommendedName>
</protein>
<dbReference type="Pfam" id="PF18705">
    <property type="entry name" value="DUF5643"/>
    <property type="match status" value="1"/>
</dbReference>
<feature type="transmembrane region" description="Helical" evidence="1">
    <location>
        <begin position="60"/>
        <end position="79"/>
    </location>
</feature>
<dbReference type="STRING" id="1548.CSCA_4356"/>
<dbReference type="InterPro" id="IPR025436">
    <property type="entry name" value="DUF4179"/>
</dbReference>
<feature type="domain" description="DUF4179" evidence="2">
    <location>
        <begin position="52"/>
        <end position="141"/>
    </location>
</feature>